<dbReference type="InterPro" id="IPR036397">
    <property type="entry name" value="RNaseH_sf"/>
</dbReference>
<dbReference type="PANTHER" id="PTHR42648">
    <property type="entry name" value="TRANSPOSASE, PUTATIVE-RELATED"/>
    <property type="match status" value="1"/>
</dbReference>
<reference evidence="3" key="1">
    <citation type="submission" date="2022-08" db="EMBL/GenBank/DDBJ databases">
        <title>Corynebacterium sp. nov., isolated from clinical breast specimens.</title>
        <authorList>
            <person name="Zhang T."/>
        </authorList>
    </citation>
    <scope>NUCLEOTIDE SEQUENCE</scope>
    <source>
        <strain evidence="3">CCUG 57942</strain>
    </source>
</reference>
<accession>A0A9Q4IJD9</accession>
<dbReference type="GO" id="GO:0003676">
    <property type="term" value="F:nucleic acid binding"/>
    <property type="evidence" value="ECO:0007669"/>
    <property type="project" value="InterPro"/>
</dbReference>
<dbReference type="InterPro" id="IPR039537">
    <property type="entry name" value="Retrotran_Ty1/copia-like"/>
</dbReference>
<dbReference type="SUPFAM" id="SSF53098">
    <property type="entry name" value="Ribonuclease H-like"/>
    <property type="match status" value="1"/>
</dbReference>
<dbReference type="AlphaFoldDB" id="A0A9Q4IJD9"/>
<gene>
    <name evidence="3" type="ORF">NUW87_11350</name>
</gene>
<dbReference type="PANTHER" id="PTHR42648:SF21">
    <property type="entry name" value="CYSTEINE-RICH RLK (RECEPTOR-LIKE PROTEIN KINASE) 8"/>
    <property type="match status" value="1"/>
</dbReference>
<evidence type="ECO:0000256" key="1">
    <source>
        <dbReference type="SAM" id="MobiDB-lite"/>
    </source>
</evidence>
<comment type="caution">
    <text evidence="3">The sequence shown here is derived from an EMBL/GenBank/DDBJ whole genome shotgun (WGS) entry which is preliminary data.</text>
</comment>
<feature type="compositionally biased region" description="Acidic residues" evidence="1">
    <location>
        <begin position="143"/>
        <end position="153"/>
    </location>
</feature>
<dbReference type="InterPro" id="IPR057670">
    <property type="entry name" value="SH3_retrovirus"/>
</dbReference>
<dbReference type="RefSeq" id="WP_269028629.1">
    <property type="nucleotide sequence ID" value="NZ_JANRML010000053.1"/>
</dbReference>
<sequence>MARSMMNERNIPQTYWVEAIHTVVHILNKAHLRPHSDKTPYELWFGRPASIKHFKVFGSKCYIKNNDENIGKYDDRDDEGIFLGYATNSKGYRCYNKRLHKLVDCIDVKVDEEIPVRNISSDEPRTKDTVEDEDEQVQGLEREEFESDEDMNT</sequence>
<evidence type="ECO:0000313" key="3">
    <source>
        <dbReference type="EMBL" id="MCZ2221945.1"/>
    </source>
</evidence>
<evidence type="ECO:0000313" key="4">
    <source>
        <dbReference type="Proteomes" id="UP001071110"/>
    </source>
</evidence>
<dbReference type="EMBL" id="JANRML010000053">
    <property type="protein sequence ID" value="MCZ2221945.1"/>
    <property type="molecule type" value="Genomic_DNA"/>
</dbReference>
<organism evidence="3 4">
    <name type="scientific">Corynebacterium pilbarense</name>
    <dbReference type="NCBI Taxonomy" id="1288393"/>
    <lineage>
        <taxon>Bacteria</taxon>
        <taxon>Bacillati</taxon>
        <taxon>Actinomycetota</taxon>
        <taxon>Actinomycetes</taxon>
        <taxon>Mycobacteriales</taxon>
        <taxon>Corynebacteriaceae</taxon>
        <taxon>Corynebacterium</taxon>
    </lineage>
</organism>
<protein>
    <recommendedName>
        <fullName evidence="2">Retroviral polymerase SH3-like domain-containing protein</fullName>
    </recommendedName>
</protein>
<keyword evidence="4" id="KW-1185">Reference proteome</keyword>
<dbReference type="Proteomes" id="UP001071110">
    <property type="component" value="Unassembled WGS sequence"/>
</dbReference>
<evidence type="ECO:0000259" key="2">
    <source>
        <dbReference type="Pfam" id="PF25597"/>
    </source>
</evidence>
<dbReference type="Gene3D" id="3.30.420.10">
    <property type="entry name" value="Ribonuclease H-like superfamily/Ribonuclease H"/>
    <property type="match status" value="1"/>
</dbReference>
<name>A0A9Q4IJD9_9CORY</name>
<proteinExistence type="predicted"/>
<feature type="compositionally biased region" description="Basic and acidic residues" evidence="1">
    <location>
        <begin position="118"/>
        <end position="129"/>
    </location>
</feature>
<dbReference type="Pfam" id="PF25597">
    <property type="entry name" value="SH3_retrovirus"/>
    <property type="match status" value="1"/>
</dbReference>
<dbReference type="InterPro" id="IPR012337">
    <property type="entry name" value="RNaseH-like_sf"/>
</dbReference>
<feature type="region of interest" description="Disordered" evidence="1">
    <location>
        <begin position="118"/>
        <end position="153"/>
    </location>
</feature>
<feature type="domain" description="Retroviral polymerase SH3-like" evidence="2">
    <location>
        <begin position="59"/>
        <end position="117"/>
    </location>
</feature>